<feature type="signal peptide" evidence="2">
    <location>
        <begin position="1"/>
        <end position="16"/>
    </location>
</feature>
<evidence type="ECO:0000313" key="3">
    <source>
        <dbReference type="EMBL" id="SPO41853.1"/>
    </source>
</evidence>
<gene>
    <name evidence="3" type="ORF">PSFLO_07335</name>
</gene>
<keyword evidence="4" id="KW-1185">Reference proteome</keyword>
<evidence type="ECO:0000313" key="4">
    <source>
        <dbReference type="Proteomes" id="UP000323386"/>
    </source>
</evidence>
<sequence length="394" mass="41995">MFLARWLAGWLAGWQAGSVGHDQTTHANQRRRRTQGLATSTGVAWLVLHGASLLAGVSSDWSAGGSFVATILDCSRPIEGRDMLRSDPVARPANRPDQGSPRSTPVATSRMDGLACDAMPCCLAGPERGPLASKQQLGQQLISKLNIGCSPDSRPSSRCLGLQAGFSPFVTARLGRMRGEDTSQRRKWGQAGTERRVALILPPAQPTTSSEGAMSAFSFDQAMPYGRTYIYRIVSRPQTKASHGTVQYSTRQARLQAGRQREASLRLDISNLPKKGSVVAVQVEPSKSRSQQAGGWIDDADADERSLPPPAFCALRSASMPSSDGQPTDRALSAGESKSEQDQAGLGEDSKQGIPAYGTGGRARAVGRGWASARSEADVTRFIFDGPSASSRPK</sequence>
<dbReference type="Proteomes" id="UP000323386">
    <property type="component" value="Unassembled WGS sequence"/>
</dbReference>
<feature type="region of interest" description="Disordered" evidence="1">
    <location>
        <begin position="85"/>
        <end position="108"/>
    </location>
</feature>
<protein>
    <submittedName>
        <fullName evidence="3">Uncharacterized protein</fullName>
    </submittedName>
</protein>
<reference evidence="3 4" key="1">
    <citation type="submission" date="2018-03" db="EMBL/GenBank/DDBJ databases">
        <authorList>
            <person name="Guldener U."/>
        </authorList>
    </citation>
    <scope>NUCLEOTIDE SEQUENCE [LARGE SCALE GENOMIC DNA]</scope>
    <source>
        <strain evidence="3 4">DAOM196992</strain>
    </source>
</reference>
<dbReference type="AlphaFoldDB" id="A0A5C3FBP1"/>
<keyword evidence="2" id="KW-0732">Signal</keyword>
<dbReference type="EMBL" id="OOIP01000032">
    <property type="protein sequence ID" value="SPO41853.1"/>
    <property type="molecule type" value="Genomic_DNA"/>
</dbReference>
<evidence type="ECO:0000256" key="1">
    <source>
        <dbReference type="SAM" id="MobiDB-lite"/>
    </source>
</evidence>
<accession>A0A5C3FBP1</accession>
<name>A0A5C3FBP1_9BASI</name>
<evidence type="ECO:0000256" key="2">
    <source>
        <dbReference type="SAM" id="SignalP"/>
    </source>
</evidence>
<feature type="chain" id="PRO_5022879639" evidence="2">
    <location>
        <begin position="17"/>
        <end position="394"/>
    </location>
</feature>
<organism evidence="3 4">
    <name type="scientific">Pseudozyma flocculosa</name>
    <dbReference type="NCBI Taxonomy" id="84751"/>
    <lineage>
        <taxon>Eukaryota</taxon>
        <taxon>Fungi</taxon>
        <taxon>Dikarya</taxon>
        <taxon>Basidiomycota</taxon>
        <taxon>Ustilaginomycotina</taxon>
        <taxon>Ustilaginomycetes</taxon>
        <taxon>Ustilaginales</taxon>
        <taxon>Ustilaginaceae</taxon>
        <taxon>Pseudozyma</taxon>
    </lineage>
</organism>
<feature type="region of interest" description="Disordered" evidence="1">
    <location>
        <begin position="281"/>
        <end position="363"/>
    </location>
</feature>
<proteinExistence type="predicted"/>